<gene>
    <name evidence="1" type="ORF">EM6_0881</name>
</gene>
<evidence type="ECO:0000313" key="2">
    <source>
        <dbReference type="Proteomes" id="UP000278756"/>
    </source>
</evidence>
<dbReference type="EMBL" id="AP018827">
    <property type="protein sequence ID" value="BBF80302.1"/>
    <property type="molecule type" value="Genomic_DNA"/>
</dbReference>
<name>A0A3G9FYV3_9CAUL</name>
<reference evidence="2" key="1">
    <citation type="journal article" date="2017" name="Biotechnol. Biofuels">
        <title>Evaluation of environmental bacterial communities as a factor affecting the growth of duckweed Lemna minor.</title>
        <authorList>
            <person name="Ishizawa H."/>
            <person name="Kuroda M."/>
            <person name="Morikawa M."/>
            <person name="Ike M."/>
        </authorList>
    </citation>
    <scope>NUCLEOTIDE SEQUENCE [LARGE SCALE GENOMIC DNA]</scope>
    <source>
        <strain evidence="2">M6</strain>
    </source>
</reference>
<sequence>MERLRIPETGDEAVQKDPVSASYVYGFGEGLDGFKRCRKIL</sequence>
<proteinExistence type="predicted"/>
<evidence type="ECO:0000313" key="1">
    <source>
        <dbReference type="EMBL" id="BBF80302.1"/>
    </source>
</evidence>
<reference evidence="2" key="2">
    <citation type="journal article" date="2017" name="Plant Physiol. Biochem.">
        <title>Differential oxidative and antioxidative response of duckweed Lemna minor toward plant growth promoting/inhibiting bacteria.</title>
        <authorList>
            <person name="Ishizawa H."/>
            <person name="Kuroda M."/>
            <person name="Morikawa M."/>
            <person name="Ike M."/>
        </authorList>
    </citation>
    <scope>NUCLEOTIDE SEQUENCE [LARGE SCALE GENOMIC DNA]</scope>
    <source>
        <strain evidence="2">M6</strain>
    </source>
</reference>
<dbReference type="AlphaFoldDB" id="A0A3G9FYV3"/>
<dbReference type="Proteomes" id="UP000278756">
    <property type="component" value="Chromosome 1"/>
</dbReference>
<protein>
    <submittedName>
        <fullName evidence="1">Uncharacterized protein</fullName>
    </submittedName>
</protein>
<organism evidence="1 2">
    <name type="scientific">Asticcacaulis excentricus</name>
    <dbReference type="NCBI Taxonomy" id="78587"/>
    <lineage>
        <taxon>Bacteria</taxon>
        <taxon>Pseudomonadati</taxon>
        <taxon>Pseudomonadota</taxon>
        <taxon>Alphaproteobacteria</taxon>
        <taxon>Caulobacterales</taxon>
        <taxon>Caulobacteraceae</taxon>
        <taxon>Asticcacaulis</taxon>
    </lineage>
</organism>
<accession>A0A3G9FYV3</accession>